<protein>
    <submittedName>
        <fullName evidence="1">Uncharacterized protein</fullName>
    </submittedName>
</protein>
<accession>A0A8T4L449</accession>
<dbReference type="Proteomes" id="UP000675968">
    <property type="component" value="Unassembled WGS sequence"/>
</dbReference>
<dbReference type="AlphaFoldDB" id="A0A8T4L449"/>
<sequence length="228" mass="26662">MPSRRKPVTRLTRPTAVLRRPLRPAHPRPYRIIEKTPNIARAEMAWFRSKGKPGYLRESASARRLDHVYPGPPKPGEHAFVHTHPFTRVMGTVSTPSLSDLATFFAEHVFDSDVRVWEIATVDKKGKEIGVFAFRAQKKLLDSQTESDRIRFLIERVFINNLDKPTVEKYRIAERLRQYLVKNKFFVEHAVSRRGYEFAYDSSRHVGFFRKKRKKPGEEITKTSSQRR</sequence>
<reference evidence="1" key="1">
    <citation type="submission" date="2021-03" db="EMBL/GenBank/DDBJ databases">
        <authorList>
            <person name="Jaffe A."/>
        </authorList>
    </citation>
    <scope>NUCLEOTIDE SEQUENCE</scope>
    <source>
        <strain evidence="1">RIFCSPLOWO2_01_FULL_AR10_48_17</strain>
    </source>
</reference>
<name>A0A8T4L449_9ARCH</name>
<evidence type="ECO:0000313" key="1">
    <source>
        <dbReference type="EMBL" id="MBS3061551.1"/>
    </source>
</evidence>
<gene>
    <name evidence="1" type="ORF">J4215_03140</name>
</gene>
<reference evidence="1" key="2">
    <citation type="submission" date="2021-05" db="EMBL/GenBank/DDBJ databases">
        <title>Protein family content uncovers lineage relationships and bacterial pathway maintenance mechanisms in DPANN archaea.</title>
        <authorList>
            <person name="Castelle C.J."/>
            <person name="Meheust R."/>
            <person name="Jaffe A.L."/>
            <person name="Seitz K."/>
            <person name="Gong X."/>
            <person name="Baker B.J."/>
            <person name="Banfield J.F."/>
        </authorList>
    </citation>
    <scope>NUCLEOTIDE SEQUENCE</scope>
    <source>
        <strain evidence="1">RIFCSPLOWO2_01_FULL_AR10_48_17</strain>
    </source>
</reference>
<proteinExistence type="predicted"/>
<dbReference type="EMBL" id="JAGVWC010000010">
    <property type="protein sequence ID" value="MBS3061551.1"/>
    <property type="molecule type" value="Genomic_DNA"/>
</dbReference>
<comment type="caution">
    <text evidence="1">The sequence shown here is derived from an EMBL/GenBank/DDBJ whole genome shotgun (WGS) entry which is preliminary data.</text>
</comment>
<evidence type="ECO:0000313" key="2">
    <source>
        <dbReference type="Proteomes" id="UP000675968"/>
    </source>
</evidence>
<organism evidence="1 2">
    <name type="scientific">Candidatus Iainarchaeum sp</name>
    <dbReference type="NCBI Taxonomy" id="3101447"/>
    <lineage>
        <taxon>Archaea</taxon>
        <taxon>Candidatus Iainarchaeota</taxon>
        <taxon>Candidatus Iainarchaeia</taxon>
        <taxon>Candidatus Iainarchaeales</taxon>
        <taxon>Candidatus Iainarchaeaceae</taxon>
        <taxon>Candidatus Iainarchaeum</taxon>
    </lineage>
</organism>